<organism evidence="1 3">
    <name type="scientific">Medicago truncatula</name>
    <name type="common">Barrel medic</name>
    <name type="synonym">Medicago tribuloides</name>
    <dbReference type="NCBI Taxonomy" id="3880"/>
    <lineage>
        <taxon>Eukaryota</taxon>
        <taxon>Viridiplantae</taxon>
        <taxon>Streptophyta</taxon>
        <taxon>Embryophyta</taxon>
        <taxon>Tracheophyta</taxon>
        <taxon>Spermatophyta</taxon>
        <taxon>Magnoliopsida</taxon>
        <taxon>eudicotyledons</taxon>
        <taxon>Gunneridae</taxon>
        <taxon>Pentapetalae</taxon>
        <taxon>rosids</taxon>
        <taxon>fabids</taxon>
        <taxon>Fabales</taxon>
        <taxon>Fabaceae</taxon>
        <taxon>Papilionoideae</taxon>
        <taxon>50 kb inversion clade</taxon>
        <taxon>NPAAA clade</taxon>
        <taxon>Hologalegina</taxon>
        <taxon>IRL clade</taxon>
        <taxon>Trifolieae</taxon>
        <taxon>Medicago</taxon>
    </lineage>
</organism>
<accession>A0A072U5H9</accession>
<dbReference type="Proteomes" id="UP000002051">
    <property type="component" value="Chromosome 6"/>
</dbReference>
<dbReference type="HOGENOM" id="CLU_092201_0_0_1"/>
<proteinExistence type="predicted"/>
<name>A0A072U5H9_MEDTR</name>
<reference evidence="1 3" key="2">
    <citation type="journal article" date="2014" name="BMC Genomics">
        <title>An improved genome release (version Mt4.0) for the model legume Medicago truncatula.</title>
        <authorList>
            <person name="Tang H."/>
            <person name="Krishnakumar V."/>
            <person name="Bidwell S."/>
            <person name="Rosen B."/>
            <person name="Chan A."/>
            <person name="Zhou S."/>
            <person name="Gentzbittel L."/>
            <person name="Childs K.L."/>
            <person name="Yandell M."/>
            <person name="Gundlach H."/>
            <person name="Mayer K.F."/>
            <person name="Schwartz D.C."/>
            <person name="Town C.D."/>
        </authorList>
    </citation>
    <scope>GENOME REANNOTATION</scope>
    <source>
        <strain evidence="1">A17</strain>
        <strain evidence="2 3">cv. Jemalong A17</strain>
    </source>
</reference>
<evidence type="ECO:0000313" key="2">
    <source>
        <dbReference type="EnsemblPlants" id="KEH24907"/>
    </source>
</evidence>
<reference evidence="1 3" key="1">
    <citation type="journal article" date="2011" name="Nature">
        <title>The Medicago genome provides insight into the evolution of rhizobial symbioses.</title>
        <authorList>
            <person name="Young N.D."/>
            <person name="Debelle F."/>
            <person name="Oldroyd G.E."/>
            <person name="Geurts R."/>
            <person name="Cannon S.B."/>
            <person name="Udvardi M.K."/>
            <person name="Benedito V.A."/>
            <person name="Mayer K.F."/>
            <person name="Gouzy J."/>
            <person name="Schoof H."/>
            <person name="Van de Peer Y."/>
            <person name="Proost S."/>
            <person name="Cook D.R."/>
            <person name="Meyers B.C."/>
            <person name="Spannagl M."/>
            <person name="Cheung F."/>
            <person name="De Mita S."/>
            <person name="Krishnakumar V."/>
            <person name="Gundlach H."/>
            <person name="Zhou S."/>
            <person name="Mudge J."/>
            <person name="Bharti A.K."/>
            <person name="Murray J.D."/>
            <person name="Naoumkina M.A."/>
            <person name="Rosen B."/>
            <person name="Silverstein K.A."/>
            <person name="Tang H."/>
            <person name="Rombauts S."/>
            <person name="Zhao P.X."/>
            <person name="Zhou P."/>
            <person name="Barbe V."/>
            <person name="Bardou P."/>
            <person name="Bechner M."/>
            <person name="Bellec A."/>
            <person name="Berger A."/>
            <person name="Berges H."/>
            <person name="Bidwell S."/>
            <person name="Bisseling T."/>
            <person name="Choisne N."/>
            <person name="Couloux A."/>
            <person name="Denny R."/>
            <person name="Deshpande S."/>
            <person name="Dai X."/>
            <person name="Doyle J.J."/>
            <person name="Dudez A.M."/>
            <person name="Farmer A.D."/>
            <person name="Fouteau S."/>
            <person name="Franken C."/>
            <person name="Gibelin C."/>
            <person name="Gish J."/>
            <person name="Goldstein S."/>
            <person name="Gonzalez A.J."/>
            <person name="Green P.J."/>
            <person name="Hallab A."/>
            <person name="Hartog M."/>
            <person name="Hua A."/>
            <person name="Humphray S.J."/>
            <person name="Jeong D.H."/>
            <person name="Jing Y."/>
            <person name="Jocker A."/>
            <person name="Kenton S.M."/>
            <person name="Kim D.J."/>
            <person name="Klee K."/>
            <person name="Lai H."/>
            <person name="Lang C."/>
            <person name="Lin S."/>
            <person name="Macmil S.L."/>
            <person name="Magdelenat G."/>
            <person name="Matthews L."/>
            <person name="McCorrison J."/>
            <person name="Monaghan E.L."/>
            <person name="Mun J.H."/>
            <person name="Najar F.Z."/>
            <person name="Nicholson C."/>
            <person name="Noirot C."/>
            <person name="O'Bleness M."/>
            <person name="Paule C.R."/>
            <person name="Poulain J."/>
            <person name="Prion F."/>
            <person name="Qin B."/>
            <person name="Qu C."/>
            <person name="Retzel E.F."/>
            <person name="Riddle C."/>
            <person name="Sallet E."/>
            <person name="Samain S."/>
            <person name="Samson N."/>
            <person name="Sanders I."/>
            <person name="Saurat O."/>
            <person name="Scarpelli C."/>
            <person name="Schiex T."/>
            <person name="Segurens B."/>
            <person name="Severin A.J."/>
            <person name="Sherrier D.J."/>
            <person name="Shi R."/>
            <person name="Sims S."/>
            <person name="Singer S.R."/>
            <person name="Sinharoy S."/>
            <person name="Sterck L."/>
            <person name="Viollet A."/>
            <person name="Wang B.B."/>
            <person name="Wang K."/>
            <person name="Wang M."/>
            <person name="Wang X."/>
            <person name="Warfsmann J."/>
            <person name="Weissenbach J."/>
            <person name="White D.D."/>
            <person name="White J.D."/>
            <person name="Wiley G.B."/>
            <person name="Wincker P."/>
            <person name="Xing Y."/>
            <person name="Yang L."/>
            <person name="Yao Z."/>
            <person name="Ying F."/>
            <person name="Zhai J."/>
            <person name="Zhou L."/>
            <person name="Zuber A."/>
            <person name="Denarie J."/>
            <person name="Dixon R.A."/>
            <person name="May G.D."/>
            <person name="Schwartz D.C."/>
            <person name="Rogers J."/>
            <person name="Quetier F."/>
            <person name="Town C.D."/>
            <person name="Roe B.A."/>
        </authorList>
    </citation>
    <scope>NUCLEOTIDE SEQUENCE [LARGE SCALE GENOMIC DNA]</scope>
    <source>
        <strain evidence="1">A17</strain>
        <strain evidence="2 3">cv. Jemalong A17</strain>
    </source>
</reference>
<dbReference type="EMBL" id="CM001222">
    <property type="protein sequence ID" value="KEH24907.1"/>
    <property type="molecule type" value="Genomic_DNA"/>
</dbReference>
<sequence length="197" mass="22535">MVENAEDVPGETKPNFVEFFGDVKPPKVEAKPNIDGASVHVEASKYVGSGVLPLQAHEVDTARFFSYDVKSKDREELLEWARRQSNKAEFTIVTQRSIQCSVKLDQSNLLSSKTCPRLQKLKVMLDLGEDIDEYAWKTASYMSWLIRDDGDVGFMFRNMVEDNILYMYVRSICNCVEYNYRGFPRQLTATGFKFIGS</sequence>
<evidence type="ECO:0000313" key="3">
    <source>
        <dbReference type="Proteomes" id="UP000002051"/>
    </source>
</evidence>
<evidence type="ECO:0000313" key="1">
    <source>
        <dbReference type="EMBL" id="KEH24907.1"/>
    </source>
</evidence>
<gene>
    <name evidence="1" type="ordered locus">MTR_6g007833</name>
</gene>
<reference evidence="2" key="3">
    <citation type="submission" date="2015-04" db="UniProtKB">
        <authorList>
            <consortium name="EnsemblPlants"/>
        </authorList>
    </citation>
    <scope>IDENTIFICATION</scope>
    <source>
        <strain evidence="2">cv. Jemalong A17</strain>
    </source>
</reference>
<keyword evidence="3" id="KW-1185">Reference proteome</keyword>
<protein>
    <submittedName>
        <fullName evidence="1 2">Uncharacterized protein</fullName>
    </submittedName>
</protein>
<dbReference type="EnsemblPlants" id="KEH24907">
    <property type="protein sequence ID" value="KEH24907"/>
    <property type="gene ID" value="MTR_6g007833"/>
</dbReference>
<dbReference type="AlphaFoldDB" id="A0A072U5H9"/>